<evidence type="ECO:0000313" key="2">
    <source>
        <dbReference type="Proteomes" id="UP000189911"/>
    </source>
</evidence>
<evidence type="ECO:0000313" key="1">
    <source>
        <dbReference type="EMBL" id="SCV03285.1"/>
    </source>
</evidence>
<accession>A0A1G4KFL5</accession>
<keyword evidence="2" id="KW-1185">Reference proteome</keyword>
<sequence>MSMFDRKRTYDGTLPKTPVLSLDASKRSTRKLRSEFLMFMEHTPHEMLLQLIELLDRTDVISLASTSKPIRRRLLPYIFDRVKCSWDDLLIEWKSSCGVCAPISNPELIETLRLTSSCSKNEWAFPFHVLFDRDSLMLNLKSITLPSSGSTNFFKYCDVAPGLLKLQINADRSDSAFCLEHVRNFPYLKELILSSFHIEEHDDGASDICPKLKTLRLENCTWNYPFNLENLGKNNISSLHLEYSSSFIISERFKHFLSCPSFTNLKELSIVNNENNLRLTISVQIMTLIQAMPTLKILKLKGNIYNEALIRASESTASNHTNVVAVRDVKVLYSSFLRDIR</sequence>
<gene>
    <name evidence="1" type="ORF">LANO_0G03224G</name>
</gene>
<dbReference type="Gene3D" id="3.80.10.10">
    <property type="entry name" value="Ribonuclease Inhibitor"/>
    <property type="match status" value="1"/>
</dbReference>
<dbReference type="EMBL" id="LT598453">
    <property type="protein sequence ID" value="SCV03285.1"/>
    <property type="molecule type" value="Genomic_DNA"/>
</dbReference>
<dbReference type="InterPro" id="IPR032675">
    <property type="entry name" value="LRR_dom_sf"/>
</dbReference>
<proteinExistence type="predicted"/>
<dbReference type="AlphaFoldDB" id="A0A1G4KFL5"/>
<dbReference type="SUPFAM" id="SSF52047">
    <property type="entry name" value="RNI-like"/>
    <property type="match status" value="1"/>
</dbReference>
<organism evidence="1 2">
    <name type="scientific">Lachancea nothofagi CBS 11611</name>
    <dbReference type="NCBI Taxonomy" id="1266666"/>
    <lineage>
        <taxon>Eukaryota</taxon>
        <taxon>Fungi</taxon>
        <taxon>Dikarya</taxon>
        <taxon>Ascomycota</taxon>
        <taxon>Saccharomycotina</taxon>
        <taxon>Saccharomycetes</taxon>
        <taxon>Saccharomycetales</taxon>
        <taxon>Saccharomycetaceae</taxon>
        <taxon>Lachancea</taxon>
    </lineage>
</organism>
<protein>
    <submittedName>
        <fullName evidence="1">LANO_0G03224g1_1</fullName>
    </submittedName>
</protein>
<reference evidence="2" key="1">
    <citation type="submission" date="2016-03" db="EMBL/GenBank/DDBJ databases">
        <authorList>
            <person name="Devillers Hugo."/>
        </authorList>
    </citation>
    <scope>NUCLEOTIDE SEQUENCE [LARGE SCALE GENOMIC DNA]</scope>
</reference>
<dbReference type="Proteomes" id="UP000189911">
    <property type="component" value="Chromosome G"/>
</dbReference>
<name>A0A1G4KFL5_9SACH</name>
<dbReference type="OrthoDB" id="4073795at2759"/>